<keyword evidence="2" id="KW-1185">Reference proteome</keyword>
<accession>A0ABR1PEB9</accession>
<dbReference type="Proteomes" id="UP001430848">
    <property type="component" value="Unassembled WGS sequence"/>
</dbReference>
<proteinExistence type="predicted"/>
<evidence type="ECO:0000313" key="2">
    <source>
        <dbReference type="Proteomes" id="UP001430848"/>
    </source>
</evidence>
<name>A0ABR1PEB9_DIAER</name>
<evidence type="ECO:0000313" key="1">
    <source>
        <dbReference type="EMBL" id="KAK7734802.1"/>
    </source>
</evidence>
<reference evidence="1 2" key="1">
    <citation type="submission" date="2024-02" db="EMBL/GenBank/DDBJ databases">
        <title>De novo assembly and annotation of 12 fungi associated with fruit tree decline syndrome in Ontario, Canada.</title>
        <authorList>
            <person name="Sulman M."/>
            <person name="Ellouze W."/>
            <person name="Ilyukhin E."/>
        </authorList>
    </citation>
    <scope>NUCLEOTIDE SEQUENCE [LARGE SCALE GENOMIC DNA]</scope>
    <source>
        <strain evidence="1 2">M169</strain>
    </source>
</reference>
<protein>
    <recommendedName>
        <fullName evidence="3">F-box domain-containing protein</fullName>
    </recommendedName>
</protein>
<comment type="caution">
    <text evidence="1">The sequence shown here is derived from an EMBL/GenBank/DDBJ whole genome shotgun (WGS) entry which is preliminary data.</text>
</comment>
<gene>
    <name evidence="1" type="ORF">SLS63_004222</name>
</gene>
<dbReference type="EMBL" id="JAKNSF020000015">
    <property type="protein sequence ID" value="KAK7734802.1"/>
    <property type="molecule type" value="Genomic_DNA"/>
</dbReference>
<evidence type="ECO:0008006" key="3">
    <source>
        <dbReference type="Google" id="ProtNLM"/>
    </source>
</evidence>
<organism evidence="1 2">
    <name type="scientific">Diaporthe eres</name>
    <name type="common">Phomopsis oblonga</name>
    <dbReference type="NCBI Taxonomy" id="83184"/>
    <lineage>
        <taxon>Eukaryota</taxon>
        <taxon>Fungi</taxon>
        <taxon>Dikarya</taxon>
        <taxon>Ascomycota</taxon>
        <taxon>Pezizomycotina</taxon>
        <taxon>Sordariomycetes</taxon>
        <taxon>Sordariomycetidae</taxon>
        <taxon>Diaporthales</taxon>
        <taxon>Diaporthaceae</taxon>
        <taxon>Diaporthe</taxon>
        <taxon>Diaporthe eres species complex</taxon>
    </lineage>
</organism>
<sequence length="232" mass="26583">MATTPQQRHVVLLDDLPPELLREIVDLCADDMTTGRATLLSLSVMNKYIRSVTTSRLFERICFRDGPESPGDEILHSIRRFKAAPEFSWLGGLLKLKYLDITDEQTMDEYHERLKFIMSTLPRQHNCRLNFIKYLARNHALNEDRSELARETFDRCAQLRRICFVRSTVGEVYLRGYPGAVADSTGYISRDIRDADMDEIPKAWHHGVPQTGLLPFPGFTPWEGIDEAPGAE</sequence>